<dbReference type="InterPro" id="IPR003609">
    <property type="entry name" value="Pan_app"/>
</dbReference>
<dbReference type="Proteomes" id="UP000813462">
    <property type="component" value="Unassembled WGS sequence"/>
</dbReference>
<evidence type="ECO:0000256" key="12">
    <source>
        <dbReference type="ARBA" id="ARBA00022840"/>
    </source>
</evidence>
<evidence type="ECO:0000256" key="6">
    <source>
        <dbReference type="ARBA" id="ARBA00022679"/>
    </source>
</evidence>
<evidence type="ECO:0000259" key="22">
    <source>
        <dbReference type="PROSITE" id="PS50948"/>
    </source>
</evidence>
<comment type="subcellular location">
    <subcellularLocation>
        <location evidence="1">Cell membrane</location>
        <topology evidence="1">Single-pass type I membrane protein</topology>
    </subcellularLocation>
</comment>
<evidence type="ECO:0000313" key="23">
    <source>
        <dbReference type="EMBL" id="KAH7514828.1"/>
    </source>
</evidence>
<evidence type="ECO:0000256" key="2">
    <source>
        <dbReference type="ARBA" id="ARBA00012513"/>
    </source>
</evidence>
<dbReference type="PANTHER" id="PTHR32444:SF226">
    <property type="entry name" value="BULB-TYPE LECTIN DOMAIN-CONTAINING PROTEIN"/>
    <property type="match status" value="1"/>
</dbReference>
<dbReference type="PROSITE" id="PS50927">
    <property type="entry name" value="BULB_LECTIN"/>
    <property type="match status" value="3"/>
</dbReference>
<evidence type="ECO:0000256" key="17">
    <source>
        <dbReference type="ARBA" id="ARBA00023180"/>
    </source>
</evidence>
<keyword evidence="14 20" id="KW-0472">Membrane</keyword>
<evidence type="ECO:0000313" key="24">
    <source>
        <dbReference type="Proteomes" id="UP000813462"/>
    </source>
</evidence>
<evidence type="ECO:0000256" key="8">
    <source>
        <dbReference type="ARBA" id="ARBA00022729"/>
    </source>
</evidence>
<keyword evidence="5" id="KW-0597">Phosphoprotein</keyword>
<accession>A0A978UJ47</accession>
<evidence type="ECO:0000256" key="16">
    <source>
        <dbReference type="ARBA" id="ARBA00023170"/>
    </source>
</evidence>
<dbReference type="AlphaFoldDB" id="A0A978UJ47"/>
<proteinExistence type="predicted"/>
<feature type="domain" description="Bulb-type lectin" evidence="21">
    <location>
        <begin position="306"/>
        <end position="436"/>
    </location>
</feature>
<feature type="transmembrane region" description="Helical" evidence="20">
    <location>
        <begin position="241"/>
        <end position="263"/>
    </location>
</feature>
<evidence type="ECO:0000256" key="11">
    <source>
        <dbReference type="ARBA" id="ARBA00022777"/>
    </source>
</evidence>
<keyword evidence="12" id="KW-0067">ATP-binding</keyword>
<feature type="domain" description="Apple" evidence="22">
    <location>
        <begin position="594"/>
        <end position="680"/>
    </location>
</feature>
<dbReference type="Gene3D" id="2.90.10.10">
    <property type="entry name" value="Bulb-type lectin domain"/>
    <property type="match status" value="2"/>
</dbReference>
<dbReference type="Pfam" id="PF08276">
    <property type="entry name" value="PAN_2"/>
    <property type="match status" value="1"/>
</dbReference>
<feature type="domain" description="Bulb-type lectin" evidence="21">
    <location>
        <begin position="683"/>
        <end position="815"/>
    </location>
</feature>
<dbReference type="GO" id="GO:0005524">
    <property type="term" value="F:ATP binding"/>
    <property type="evidence" value="ECO:0007669"/>
    <property type="project" value="UniProtKB-KW"/>
</dbReference>
<dbReference type="GO" id="GO:0030246">
    <property type="term" value="F:carbohydrate binding"/>
    <property type="evidence" value="ECO:0007669"/>
    <property type="project" value="UniProtKB-KW"/>
</dbReference>
<dbReference type="InterPro" id="IPR001480">
    <property type="entry name" value="Bulb-type_lectin_dom"/>
</dbReference>
<sequence>MGFFKLQDSNNSYLGIKNISFPDTGDRLIVWIANRDKPIHDDSGVLRINSMGKMMINYSGGGDHPIELYPDGGKAALNTSATLQDDGNFVRREVNYNGSTGKVLWKSFDYPTDTLLPVSGGFTLDWDPKGRGVISWTNQEEEYFTYSFNNEYDADNRRGKGKLMSDYRDVLQDEDRLQIADMRVCHGYNTDSGLVVLMMEFFMIIQTLVLVIVEPDAGRIVNVRDLVMIGELGFYFGNKRVICFTSGIATSLLVNISVPFWYLKRKFKLKIFSEMASWKRQIMIWIRLLITIHSFLCGFSDSAASTNILRQGNSLNSSQTLKSARGDFLLGFFRIGNSEGNSNNYYLGIRYITYIRGDNDTNTVWIANRDKPIHDGSGILTLDGTGKLMINHKEGNLIEIYHGNESTAVNTSLTLQNDGNLVLREVSSKGSSGRVLWQSFDYPTDTLLPGMKLGVNHKTGRKWSLTSWLFADNPASGAFTLDWDPKGLQLVTRRQRVIYWTSGEINSYEFKYLRVGGLGLAYDLINVTNADEEYFTYSVIKDSFMPPTEEKGKFMLSHTGNFLEGDLWRQDREIENCYGYNTDNGCVKWEQPKCRSSNNKFDLWSGVFIKPNGEQDEGLYRDNGSVSRSDCRAQCWNDCDCLGFRTNFSGTGCFIWRGNLTFKQDKSGASGNLDRLITESPSKDTLRQGHTLNYSQTLISSSGDFSLGFFSIEKYSSSNTYKSWYLGIKYINFPVGTNETSTVWIANRDQPIYDDAGILTLDTMGKLMINYKGGDPIELYQGSESAAVNASATLLENGNFVLREMNSNGSSGRVLWQSFDYPTDTLLPGMKLGVNHKIGRNWSLTSWLADDTPASGAFNLEWDPRVRQLVIRRRGVIYWTSGVLLNSTFFEFVNISSTQSYDLINVTNAEEEYFTYSVNNKSKLLLDFKGLLQDAHRLPVISIEDCYGFNMDNGCTIWEQPKCRGPNMKFEECSGHFSSKSKSDWVTYNDSTKLGRSDCRAICWGDCNCVGFRAKSGTGCTFWTGKSLKFEQDVSGRSGVQDVLLVTLSLEKKEKKISWKAYVIAISVLLPVFALLCYVGSKLKLQGYFRTRKDNNLSDLANELKNGGQNLKAWDLWNKGAGMELMDECLKESCSENQLLRIIHVGLAFVEDCAVDRPTISEVVSMLTNESWPLPVLKRPAFLFRSTVTSEELQNNSSESYTVNEQLQSWRLPVLRKPFSVSRDGKQVKPNHDLHKTLCHRSSIVVGHLQQLPLIHSIEEGVIQSFDYPTDTLLPGMNWV</sequence>
<feature type="transmembrane region" description="Helical" evidence="20">
    <location>
        <begin position="1059"/>
        <end position="1080"/>
    </location>
</feature>
<protein>
    <recommendedName>
        <fullName evidence="2">non-specific serine/threonine protein kinase</fullName>
        <ecNumber evidence="2">2.7.11.1</ecNumber>
    </recommendedName>
</protein>
<keyword evidence="6" id="KW-0808">Transferase</keyword>
<reference evidence="23" key="1">
    <citation type="journal article" date="2021" name="Front. Plant Sci.">
        <title>Chromosome-Scale Genome Assembly for Chinese Sour Jujube and Insights Into Its Genome Evolution and Domestication Signature.</title>
        <authorList>
            <person name="Shen L.-Y."/>
            <person name="Luo H."/>
            <person name="Wang X.-L."/>
            <person name="Wang X.-M."/>
            <person name="Qiu X.-J."/>
            <person name="Liu H."/>
            <person name="Zhou S.-S."/>
            <person name="Jia K.-H."/>
            <person name="Nie S."/>
            <person name="Bao Y.-T."/>
            <person name="Zhang R.-G."/>
            <person name="Yun Q.-Z."/>
            <person name="Chai Y.-H."/>
            <person name="Lu J.-Y."/>
            <person name="Li Y."/>
            <person name="Zhao S.-W."/>
            <person name="Mao J.-F."/>
            <person name="Jia S.-G."/>
            <person name="Mao Y.-M."/>
        </authorList>
    </citation>
    <scope>NUCLEOTIDE SEQUENCE</scope>
    <source>
        <strain evidence="23">AT0</strain>
        <tissue evidence="23">Leaf</tissue>
    </source>
</reference>
<dbReference type="InterPro" id="IPR036426">
    <property type="entry name" value="Bulb-type_lectin_dom_sf"/>
</dbReference>
<comment type="catalytic activity">
    <reaction evidence="19">
        <text>L-seryl-[protein] + ATP = O-phospho-L-seryl-[protein] + ADP + H(+)</text>
        <dbReference type="Rhea" id="RHEA:17989"/>
        <dbReference type="Rhea" id="RHEA-COMP:9863"/>
        <dbReference type="Rhea" id="RHEA-COMP:11604"/>
        <dbReference type="ChEBI" id="CHEBI:15378"/>
        <dbReference type="ChEBI" id="CHEBI:29999"/>
        <dbReference type="ChEBI" id="CHEBI:30616"/>
        <dbReference type="ChEBI" id="CHEBI:83421"/>
        <dbReference type="ChEBI" id="CHEBI:456216"/>
        <dbReference type="EC" id="2.7.11.1"/>
    </reaction>
</comment>
<keyword evidence="11" id="KW-0418">Kinase</keyword>
<dbReference type="PROSITE" id="PS50948">
    <property type="entry name" value="PAN"/>
    <property type="match status" value="1"/>
</dbReference>
<evidence type="ECO:0000256" key="14">
    <source>
        <dbReference type="ARBA" id="ARBA00023136"/>
    </source>
</evidence>
<dbReference type="PANTHER" id="PTHR32444">
    <property type="entry name" value="BULB-TYPE LECTIN DOMAIN-CONTAINING PROTEIN"/>
    <property type="match status" value="1"/>
</dbReference>
<evidence type="ECO:0000256" key="4">
    <source>
        <dbReference type="ARBA" id="ARBA00022527"/>
    </source>
</evidence>
<evidence type="ECO:0000256" key="3">
    <source>
        <dbReference type="ARBA" id="ARBA00022475"/>
    </source>
</evidence>
<evidence type="ECO:0000256" key="5">
    <source>
        <dbReference type="ARBA" id="ARBA00022553"/>
    </source>
</evidence>
<keyword evidence="16" id="KW-0675">Receptor</keyword>
<comment type="caution">
    <text evidence="23">The sequence shown here is derived from an EMBL/GenBank/DDBJ whole genome shotgun (WGS) entry which is preliminary data.</text>
</comment>
<evidence type="ECO:0000259" key="21">
    <source>
        <dbReference type="PROSITE" id="PS50927"/>
    </source>
</evidence>
<keyword evidence="3" id="KW-1003">Cell membrane</keyword>
<dbReference type="SUPFAM" id="SSF51110">
    <property type="entry name" value="alpha-D-mannose-specific plant lectins"/>
    <property type="match status" value="3"/>
</dbReference>
<feature type="domain" description="Bulb-type lectin" evidence="21">
    <location>
        <begin position="1"/>
        <end position="104"/>
    </location>
</feature>
<evidence type="ECO:0000256" key="18">
    <source>
        <dbReference type="ARBA" id="ARBA00047899"/>
    </source>
</evidence>
<dbReference type="SMART" id="SM00108">
    <property type="entry name" value="B_lectin"/>
    <property type="match status" value="3"/>
</dbReference>
<dbReference type="EC" id="2.7.11.1" evidence="2"/>
<evidence type="ECO:0000256" key="7">
    <source>
        <dbReference type="ARBA" id="ARBA00022692"/>
    </source>
</evidence>
<organism evidence="23 24">
    <name type="scientific">Ziziphus jujuba var. spinosa</name>
    <dbReference type="NCBI Taxonomy" id="714518"/>
    <lineage>
        <taxon>Eukaryota</taxon>
        <taxon>Viridiplantae</taxon>
        <taxon>Streptophyta</taxon>
        <taxon>Embryophyta</taxon>
        <taxon>Tracheophyta</taxon>
        <taxon>Spermatophyta</taxon>
        <taxon>Magnoliopsida</taxon>
        <taxon>eudicotyledons</taxon>
        <taxon>Gunneridae</taxon>
        <taxon>Pentapetalae</taxon>
        <taxon>rosids</taxon>
        <taxon>fabids</taxon>
        <taxon>Rosales</taxon>
        <taxon>Rhamnaceae</taxon>
        <taxon>Paliureae</taxon>
        <taxon>Ziziphus</taxon>
    </lineage>
</organism>
<dbReference type="GO" id="GO:0005886">
    <property type="term" value="C:plasma membrane"/>
    <property type="evidence" value="ECO:0007669"/>
    <property type="project" value="UniProtKB-SubCell"/>
</dbReference>
<comment type="catalytic activity">
    <reaction evidence="18">
        <text>L-threonyl-[protein] + ATP = O-phospho-L-threonyl-[protein] + ADP + H(+)</text>
        <dbReference type="Rhea" id="RHEA:46608"/>
        <dbReference type="Rhea" id="RHEA-COMP:11060"/>
        <dbReference type="Rhea" id="RHEA-COMP:11605"/>
        <dbReference type="ChEBI" id="CHEBI:15378"/>
        <dbReference type="ChEBI" id="CHEBI:30013"/>
        <dbReference type="ChEBI" id="CHEBI:30616"/>
        <dbReference type="ChEBI" id="CHEBI:61977"/>
        <dbReference type="ChEBI" id="CHEBI:456216"/>
        <dbReference type="EC" id="2.7.11.1"/>
    </reaction>
</comment>
<dbReference type="GO" id="GO:0004674">
    <property type="term" value="F:protein serine/threonine kinase activity"/>
    <property type="evidence" value="ECO:0007669"/>
    <property type="project" value="UniProtKB-KW"/>
</dbReference>
<evidence type="ECO:0000256" key="13">
    <source>
        <dbReference type="ARBA" id="ARBA00022989"/>
    </source>
</evidence>
<keyword evidence="7 20" id="KW-0812">Transmembrane</keyword>
<dbReference type="Pfam" id="PF01453">
    <property type="entry name" value="B_lectin"/>
    <property type="match status" value="3"/>
</dbReference>
<evidence type="ECO:0000256" key="15">
    <source>
        <dbReference type="ARBA" id="ARBA00023157"/>
    </source>
</evidence>
<keyword evidence="9" id="KW-0430">Lectin</keyword>
<keyword evidence="10" id="KW-0547">Nucleotide-binding</keyword>
<keyword evidence="17" id="KW-0325">Glycoprotein</keyword>
<keyword evidence="4" id="KW-0723">Serine/threonine-protein kinase</keyword>
<name>A0A978UJ47_ZIZJJ</name>
<evidence type="ECO:0000256" key="1">
    <source>
        <dbReference type="ARBA" id="ARBA00004251"/>
    </source>
</evidence>
<feature type="transmembrane region" description="Helical" evidence="20">
    <location>
        <begin position="192"/>
        <end position="213"/>
    </location>
</feature>
<gene>
    <name evidence="23" type="ORF">FEM48_Zijuj11G0131900</name>
</gene>
<evidence type="ECO:0000256" key="9">
    <source>
        <dbReference type="ARBA" id="ARBA00022734"/>
    </source>
</evidence>
<keyword evidence="8" id="KW-0732">Signal</keyword>
<evidence type="ECO:0000256" key="19">
    <source>
        <dbReference type="ARBA" id="ARBA00048679"/>
    </source>
</evidence>
<dbReference type="EMBL" id="JAEACU010000011">
    <property type="protein sequence ID" value="KAH7514828.1"/>
    <property type="molecule type" value="Genomic_DNA"/>
</dbReference>
<feature type="transmembrane region" description="Helical" evidence="20">
    <location>
        <begin position="284"/>
        <end position="304"/>
    </location>
</feature>
<evidence type="ECO:0000256" key="10">
    <source>
        <dbReference type="ARBA" id="ARBA00022741"/>
    </source>
</evidence>
<keyword evidence="15" id="KW-1015">Disulfide bond</keyword>
<dbReference type="FunFam" id="2.90.10.10:FF:000009">
    <property type="entry name" value="Receptor-like serine/threonine-protein kinase SD1-8"/>
    <property type="match status" value="2"/>
</dbReference>
<dbReference type="FunFam" id="2.90.10.30:FF:000003">
    <property type="entry name" value="Os04g0303100 protein"/>
    <property type="match status" value="1"/>
</dbReference>
<evidence type="ECO:0000256" key="20">
    <source>
        <dbReference type="SAM" id="Phobius"/>
    </source>
</evidence>
<dbReference type="CDD" id="cd00028">
    <property type="entry name" value="B_lectin"/>
    <property type="match status" value="2"/>
</dbReference>
<keyword evidence="13 20" id="KW-1133">Transmembrane helix</keyword>